<dbReference type="PRINTS" id="PR00032">
    <property type="entry name" value="HTHARAC"/>
</dbReference>
<sequence length="338" mass="37312">MRRSGYTRASTLGPIADVVTANGGSIDRVFRRADLPVKLLDSPDALLPLRDHFRLLATASRELRDEAFAARLGRQTSIAGLGVYGKWVLQAPTLLEAMHRAGTSLPHMMQSATRLAVRRYGDEVHWSYELADPATEGRPQNEMLALWYMIVMIRHFAGARWLPSRVMVGGLPSKARRSIDEQMGADTVICDGPGTIVFDKRLLMAVNPNLNANRGLIADELARIFDIPAPDDLPGNIGVLIDLELLGGRPDLSRIVSRTGLSKRTLQRRLGELGLSFSDLLKNTLQRRAINLLCQPDLSITEIALTLGYSDLAHFSRAFESWSGLAPGRWRELAKRGG</sequence>
<keyword evidence="6" id="KW-1185">Reference proteome</keyword>
<dbReference type="Gene3D" id="1.10.10.60">
    <property type="entry name" value="Homeodomain-like"/>
    <property type="match status" value="1"/>
</dbReference>
<keyword evidence="2" id="KW-0238">DNA-binding</keyword>
<evidence type="ECO:0000313" key="6">
    <source>
        <dbReference type="Proteomes" id="UP000422569"/>
    </source>
</evidence>
<dbReference type="Pfam" id="PF12833">
    <property type="entry name" value="HTH_18"/>
    <property type="match status" value="1"/>
</dbReference>
<organism evidence="5 6">
    <name type="scientific">Methylocystis parvus</name>
    <dbReference type="NCBI Taxonomy" id="134"/>
    <lineage>
        <taxon>Bacteria</taxon>
        <taxon>Pseudomonadati</taxon>
        <taxon>Pseudomonadota</taxon>
        <taxon>Alphaproteobacteria</taxon>
        <taxon>Hyphomicrobiales</taxon>
        <taxon>Methylocystaceae</taxon>
        <taxon>Methylocystis</taxon>
    </lineage>
</organism>
<dbReference type="AlphaFoldDB" id="A0A6B8M730"/>
<reference evidence="5 6" key="1">
    <citation type="submission" date="2019-09" db="EMBL/GenBank/DDBJ databases">
        <title>Isolation and complete genome sequencing of Methylocystis species.</title>
        <authorList>
            <person name="Rumah B.L."/>
            <person name="Stead C.E."/>
            <person name="Stevens B.C."/>
            <person name="Minton N.P."/>
            <person name="Grosse-Honebrink A."/>
            <person name="Zhang Y."/>
        </authorList>
    </citation>
    <scope>NUCLEOTIDE SEQUENCE [LARGE SCALE GENOMIC DNA]</scope>
    <source>
        <strain evidence="5 6">BRCS2</strain>
    </source>
</reference>
<dbReference type="EMBL" id="CP044331">
    <property type="protein sequence ID" value="QGM96620.1"/>
    <property type="molecule type" value="Genomic_DNA"/>
</dbReference>
<evidence type="ECO:0000256" key="2">
    <source>
        <dbReference type="ARBA" id="ARBA00023125"/>
    </source>
</evidence>
<dbReference type="InterPro" id="IPR018060">
    <property type="entry name" value="HTH_AraC"/>
</dbReference>
<dbReference type="SMART" id="SM00342">
    <property type="entry name" value="HTH_ARAC"/>
    <property type="match status" value="1"/>
</dbReference>
<evidence type="ECO:0000259" key="4">
    <source>
        <dbReference type="PROSITE" id="PS01124"/>
    </source>
</evidence>
<dbReference type="PROSITE" id="PS01124">
    <property type="entry name" value="HTH_ARAC_FAMILY_2"/>
    <property type="match status" value="1"/>
</dbReference>
<dbReference type="SUPFAM" id="SSF46689">
    <property type="entry name" value="Homeodomain-like"/>
    <property type="match status" value="1"/>
</dbReference>
<protein>
    <submittedName>
        <fullName evidence="5">AraC family transcriptional regulator</fullName>
    </submittedName>
</protein>
<dbReference type="InterPro" id="IPR009057">
    <property type="entry name" value="Homeodomain-like_sf"/>
</dbReference>
<feature type="domain" description="HTH araC/xylS-type" evidence="4">
    <location>
        <begin position="235"/>
        <end position="333"/>
    </location>
</feature>
<dbReference type="Pfam" id="PF12625">
    <property type="entry name" value="Arabinose_bd"/>
    <property type="match status" value="1"/>
</dbReference>
<dbReference type="PANTHER" id="PTHR47894">
    <property type="entry name" value="HTH-TYPE TRANSCRIPTIONAL REGULATOR GADX"/>
    <property type="match status" value="1"/>
</dbReference>
<evidence type="ECO:0000313" key="5">
    <source>
        <dbReference type="EMBL" id="QGM96620.1"/>
    </source>
</evidence>
<keyword evidence="1" id="KW-0805">Transcription regulation</keyword>
<dbReference type="InterPro" id="IPR032687">
    <property type="entry name" value="AraC-type_N"/>
</dbReference>
<keyword evidence="3" id="KW-0804">Transcription</keyword>
<dbReference type="Proteomes" id="UP000422569">
    <property type="component" value="Chromosome"/>
</dbReference>
<name>A0A6B8M730_9HYPH</name>
<gene>
    <name evidence="5" type="ORF">F7D14_03380</name>
</gene>
<proteinExistence type="predicted"/>
<dbReference type="KEGG" id="mpar:F7D14_03380"/>
<dbReference type="GO" id="GO:0005829">
    <property type="term" value="C:cytosol"/>
    <property type="evidence" value="ECO:0007669"/>
    <property type="project" value="TreeGrafter"/>
</dbReference>
<dbReference type="InterPro" id="IPR020449">
    <property type="entry name" value="Tscrpt_reg_AraC-type_HTH"/>
</dbReference>
<evidence type="ECO:0000256" key="3">
    <source>
        <dbReference type="ARBA" id="ARBA00023163"/>
    </source>
</evidence>
<dbReference type="GO" id="GO:0000976">
    <property type="term" value="F:transcription cis-regulatory region binding"/>
    <property type="evidence" value="ECO:0007669"/>
    <property type="project" value="TreeGrafter"/>
</dbReference>
<dbReference type="GO" id="GO:0003700">
    <property type="term" value="F:DNA-binding transcription factor activity"/>
    <property type="evidence" value="ECO:0007669"/>
    <property type="project" value="InterPro"/>
</dbReference>
<accession>A0A6B8M730</accession>
<dbReference type="PANTHER" id="PTHR47894:SF4">
    <property type="entry name" value="HTH-TYPE TRANSCRIPTIONAL REGULATOR GADX"/>
    <property type="match status" value="1"/>
</dbReference>
<evidence type="ECO:0000256" key="1">
    <source>
        <dbReference type="ARBA" id="ARBA00023015"/>
    </source>
</evidence>
<dbReference type="RefSeq" id="WP_016920642.1">
    <property type="nucleotide sequence ID" value="NZ_CP044331.1"/>
</dbReference>